<dbReference type="SUPFAM" id="SSF52833">
    <property type="entry name" value="Thioredoxin-like"/>
    <property type="match status" value="1"/>
</dbReference>
<dbReference type="EMBL" id="CP041253">
    <property type="protein sequence ID" value="QDH79024.1"/>
    <property type="molecule type" value="Genomic_DNA"/>
</dbReference>
<proteinExistence type="predicted"/>
<reference evidence="1 2" key="1">
    <citation type="submission" date="2019-06" db="EMBL/GenBank/DDBJ databases">
        <title>Echinicola alkalisoli sp. nov. isolated from saline soil.</title>
        <authorList>
            <person name="Sun J.-Q."/>
            <person name="Xu L."/>
        </authorList>
    </citation>
    <scope>NUCLEOTIDE SEQUENCE [LARGE SCALE GENOMIC DNA]</scope>
    <source>
        <strain evidence="1 2">LN3S3</strain>
    </source>
</reference>
<dbReference type="KEGG" id="echi:FKX85_08230"/>
<dbReference type="Proteomes" id="UP000316614">
    <property type="component" value="Chromosome"/>
</dbReference>
<dbReference type="AlphaFoldDB" id="A0A514CH75"/>
<protein>
    <recommendedName>
        <fullName evidence="3">Thioredoxin</fullName>
    </recommendedName>
</protein>
<dbReference type="RefSeq" id="WP_141614276.1">
    <property type="nucleotide sequence ID" value="NZ_CP041253.1"/>
</dbReference>
<evidence type="ECO:0000313" key="2">
    <source>
        <dbReference type="Proteomes" id="UP000316614"/>
    </source>
</evidence>
<organism evidence="1 2">
    <name type="scientific">Echinicola soli</name>
    <dbReference type="NCBI Taxonomy" id="2591634"/>
    <lineage>
        <taxon>Bacteria</taxon>
        <taxon>Pseudomonadati</taxon>
        <taxon>Bacteroidota</taxon>
        <taxon>Cytophagia</taxon>
        <taxon>Cytophagales</taxon>
        <taxon>Cyclobacteriaceae</taxon>
        <taxon>Echinicola</taxon>
    </lineage>
</organism>
<dbReference type="InterPro" id="IPR036249">
    <property type="entry name" value="Thioredoxin-like_sf"/>
</dbReference>
<evidence type="ECO:0008006" key="3">
    <source>
        <dbReference type="Google" id="ProtNLM"/>
    </source>
</evidence>
<sequence>MHFANNFMGGFFSCRSHVSLERSLESLKLKHNIESDTFLVVNWDHCHSCRYVYPRMIERYLSLQDIQVIAISNQIKKVFTQLCAGEILMMRPEEMMEYDIYPIIPTLYIISDSGKVELLEVDLSEYGK</sequence>
<keyword evidence="2" id="KW-1185">Reference proteome</keyword>
<name>A0A514CH75_9BACT</name>
<gene>
    <name evidence="1" type="ORF">FKX85_08230</name>
</gene>
<accession>A0A514CH75</accession>
<evidence type="ECO:0000313" key="1">
    <source>
        <dbReference type="EMBL" id="QDH79024.1"/>
    </source>
</evidence>
<dbReference type="OrthoDB" id="10004862at2"/>